<organism evidence="1 2">
    <name type="scientific">Stratiformator vulcanicus</name>
    <dbReference type="NCBI Taxonomy" id="2527980"/>
    <lineage>
        <taxon>Bacteria</taxon>
        <taxon>Pseudomonadati</taxon>
        <taxon>Planctomycetota</taxon>
        <taxon>Planctomycetia</taxon>
        <taxon>Planctomycetales</taxon>
        <taxon>Planctomycetaceae</taxon>
        <taxon>Stratiformator</taxon>
    </lineage>
</organism>
<dbReference type="RefSeq" id="WP_145365256.1">
    <property type="nucleotide sequence ID" value="NZ_CP036268.1"/>
</dbReference>
<keyword evidence="2" id="KW-1185">Reference proteome</keyword>
<accession>A0A517R5B7</accession>
<dbReference type="Proteomes" id="UP000317318">
    <property type="component" value="Chromosome"/>
</dbReference>
<dbReference type="EMBL" id="CP036268">
    <property type="protein sequence ID" value="QDT39081.1"/>
    <property type="molecule type" value="Genomic_DNA"/>
</dbReference>
<proteinExistence type="predicted"/>
<evidence type="ECO:0000313" key="2">
    <source>
        <dbReference type="Proteomes" id="UP000317318"/>
    </source>
</evidence>
<dbReference type="OrthoDB" id="274417at2"/>
<sequence>MNLVYFVVDLHGQLRRVPTDAAEAVWESRSGTNVFDVAIGEELRMVSALVDVDLDPVVCFFMKLDVDGEEITDESRLDAYEAVTAKHAHRNDHPAAQRQLEGWPSDWQTQLAVALDVPVAGLKRIAIGGPLLMSDLWGVPVSRVVEYFEEAIEEGLDS</sequence>
<evidence type="ECO:0000313" key="1">
    <source>
        <dbReference type="EMBL" id="QDT39081.1"/>
    </source>
</evidence>
<reference evidence="1 2" key="1">
    <citation type="submission" date="2019-02" db="EMBL/GenBank/DDBJ databases">
        <title>Deep-cultivation of Planctomycetes and their phenomic and genomic characterization uncovers novel biology.</title>
        <authorList>
            <person name="Wiegand S."/>
            <person name="Jogler M."/>
            <person name="Boedeker C."/>
            <person name="Pinto D."/>
            <person name="Vollmers J."/>
            <person name="Rivas-Marin E."/>
            <person name="Kohn T."/>
            <person name="Peeters S.H."/>
            <person name="Heuer A."/>
            <person name="Rast P."/>
            <person name="Oberbeckmann S."/>
            <person name="Bunk B."/>
            <person name="Jeske O."/>
            <person name="Meyerdierks A."/>
            <person name="Storesund J.E."/>
            <person name="Kallscheuer N."/>
            <person name="Luecker S."/>
            <person name="Lage O.M."/>
            <person name="Pohl T."/>
            <person name="Merkel B.J."/>
            <person name="Hornburger P."/>
            <person name="Mueller R.-W."/>
            <person name="Bruemmer F."/>
            <person name="Labrenz M."/>
            <person name="Spormann A.M."/>
            <person name="Op den Camp H."/>
            <person name="Overmann J."/>
            <person name="Amann R."/>
            <person name="Jetten M.S.M."/>
            <person name="Mascher T."/>
            <person name="Medema M.H."/>
            <person name="Devos D.P."/>
            <person name="Kaster A.-K."/>
            <person name="Ovreas L."/>
            <person name="Rohde M."/>
            <person name="Galperin M.Y."/>
            <person name="Jogler C."/>
        </authorList>
    </citation>
    <scope>NUCLEOTIDE SEQUENCE [LARGE SCALE GENOMIC DNA]</scope>
    <source>
        <strain evidence="1 2">Pan189</strain>
    </source>
</reference>
<protein>
    <submittedName>
        <fullName evidence="1">Uncharacterized protein</fullName>
    </submittedName>
</protein>
<dbReference type="KEGG" id="svp:Pan189_34830"/>
<dbReference type="AlphaFoldDB" id="A0A517R5B7"/>
<name>A0A517R5B7_9PLAN</name>
<gene>
    <name evidence="1" type="ORF">Pan189_34830</name>
</gene>